<feature type="signal peptide" evidence="2">
    <location>
        <begin position="1"/>
        <end position="32"/>
    </location>
</feature>
<dbReference type="InterPro" id="IPR027385">
    <property type="entry name" value="Beta-barrel_OMP"/>
</dbReference>
<dbReference type="InterPro" id="IPR011250">
    <property type="entry name" value="OMP/PagP_B-barrel"/>
</dbReference>
<dbReference type="SUPFAM" id="SSF56925">
    <property type="entry name" value="OMPA-like"/>
    <property type="match status" value="1"/>
</dbReference>
<proteinExistence type="predicted"/>
<feature type="domain" description="Outer membrane protein beta-barrel" evidence="3">
    <location>
        <begin position="21"/>
        <end position="229"/>
    </location>
</feature>
<keyword evidence="1 2" id="KW-0732">Signal</keyword>
<dbReference type="Proteomes" id="UP000528286">
    <property type="component" value="Unassembled WGS sequence"/>
</dbReference>
<evidence type="ECO:0000256" key="1">
    <source>
        <dbReference type="ARBA" id="ARBA00022729"/>
    </source>
</evidence>
<keyword evidence="5" id="KW-1185">Reference proteome</keyword>
<evidence type="ECO:0000313" key="4">
    <source>
        <dbReference type="EMBL" id="MBB4064282.1"/>
    </source>
</evidence>
<dbReference type="EMBL" id="JACIEZ010000002">
    <property type="protein sequence ID" value="MBB4064282.1"/>
    <property type="molecule type" value="Genomic_DNA"/>
</dbReference>
<sequence length="229" mass="24748">MRSTLRRLKTAGKVGFIASVSALSIGLAGASADDFDIQVYGGLQGAPHSTVSTSDGTEFTAGWEGNSFEMPLYLGARGVWWGAVDSMPDLGLSLDFTHAKVYADDETLASTPGWTHFEFTDGLNLLTLNALYRFPIENTSFTPYVGAGAGINVPHVEVTRPSGITSEYQIGGATLQAQAGIDYRLTDRWSVFAEYKGNYSFVNVDIDNNATLDTNIWTNAVNFGVSFRF</sequence>
<feature type="chain" id="PRO_5031137889" evidence="2">
    <location>
        <begin position="33"/>
        <end position="229"/>
    </location>
</feature>
<dbReference type="RefSeq" id="WP_183365517.1">
    <property type="nucleotide sequence ID" value="NZ_JACIEZ010000002.1"/>
</dbReference>
<comment type="caution">
    <text evidence="4">The sequence shown here is derived from an EMBL/GenBank/DDBJ whole genome shotgun (WGS) entry which is preliminary data.</text>
</comment>
<dbReference type="Pfam" id="PF13505">
    <property type="entry name" value="OMP_b-brl"/>
    <property type="match status" value="1"/>
</dbReference>
<accession>A0A7W6NKG7</accession>
<evidence type="ECO:0000313" key="5">
    <source>
        <dbReference type="Proteomes" id="UP000528286"/>
    </source>
</evidence>
<dbReference type="AlphaFoldDB" id="A0A7W6NKG7"/>
<organism evidence="4 5">
    <name type="scientific">Gellertiella hungarica</name>
    <dbReference type="NCBI Taxonomy" id="1572859"/>
    <lineage>
        <taxon>Bacteria</taxon>
        <taxon>Pseudomonadati</taxon>
        <taxon>Pseudomonadota</taxon>
        <taxon>Alphaproteobacteria</taxon>
        <taxon>Hyphomicrobiales</taxon>
        <taxon>Rhizobiaceae</taxon>
        <taxon>Gellertiella</taxon>
    </lineage>
</organism>
<evidence type="ECO:0000259" key="3">
    <source>
        <dbReference type="Pfam" id="PF13505"/>
    </source>
</evidence>
<name>A0A7W6NKG7_9HYPH</name>
<dbReference type="Gene3D" id="2.40.160.20">
    <property type="match status" value="1"/>
</dbReference>
<gene>
    <name evidence="4" type="ORF">GGR23_001459</name>
</gene>
<reference evidence="4 5" key="1">
    <citation type="submission" date="2020-08" db="EMBL/GenBank/DDBJ databases">
        <title>Genomic Encyclopedia of Type Strains, Phase IV (KMG-IV): sequencing the most valuable type-strain genomes for metagenomic binning, comparative biology and taxonomic classification.</title>
        <authorList>
            <person name="Goeker M."/>
        </authorList>
    </citation>
    <scope>NUCLEOTIDE SEQUENCE [LARGE SCALE GENOMIC DNA]</scope>
    <source>
        <strain evidence="4 5">DSM 29853</strain>
    </source>
</reference>
<evidence type="ECO:0000256" key="2">
    <source>
        <dbReference type="SAM" id="SignalP"/>
    </source>
</evidence>
<protein>
    <submittedName>
        <fullName evidence="4">Lipid A oxidase</fullName>
    </submittedName>
</protein>